<dbReference type="RefSeq" id="WP_182582420.1">
    <property type="nucleotide sequence ID" value="NZ_JABVCQ010000005.1"/>
</dbReference>
<dbReference type="AlphaFoldDB" id="A0A839H769"/>
<dbReference type="PANTHER" id="PTHR33608:SF12">
    <property type="entry name" value="DUF58 DOMAIN-CONTAINING PROTEIN"/>
    <property type="match status" value="1"/>
</dbReference>
<name>A0A839H769_9GAMM</name>
<evidence type="ECO:0000313" key="2">
    <source>
        <dbReference type="EMBL" id="MBB1125241.1"/>
    </source>
</evidence>
<protein>
    <submittedName>
        <fullName evidence="2">DUF58 domain-containing protein</fullName>
    </submittedName>
</protein>
<accession>A0A839H769</accession>
<organism evidence="2 3">
    <name type="scientific">Thiospirillum jenense</name>
    <dbReference type="NCBI Taxonomy" id="1653858"/>
    <lineage>
        <taxon>Bacteria</taxon>
        <taxon>Pseudomonadati</taxon>
        <taxon>Pseudomonadota</taxon>
        <taxon>Gammaproteobacteria</taxon>
        <taxon>Chromatiales</taxon>
        <taxon>Chromatiaceae</taxon>
        <taxon>Thiospirillum</taxon>
    </lineage>
</organism>
<reference evidence="2 3" key="1">
    <citation type="journal article" date="2020" name="Arch. Microbiol.">
        <title>The genome sequence of the giant phototrophic gammaproteobacterium Thiospirillum jenense gives insight into its physiological properties and phylogenetic relationships.</title>
        <authorList>
            <person name="Imhoff J.F."/>
            <person name="Meyer T.E."/>
            <person name="Kyndt J.A."/>
        </authorList>
    </citation>
    <scope>NUCLEOTIDE SEQUENCE [LARGE SCALE GENOMIC DNA]</scope>
    <source>
        <strain evidence="2 3">DSM 216</strain>
    </source>
</reference>
<evidence type="ECO:0000259" key="1">
    <source>
        <dbReference type="Pfam" id="PF01882"/>
    </source>
</evidence>
<comment type="caution">
    <text evidence="2">The sequence shown here is derived from an EMBL/GenBank/DDBJ whole genome shotgun (WGS) entry which is preliminary data.</text>
</comment>
<proteinExistence type="predicted"/>
<sequence length="321" mass="35281">MFTHAYSPDDPRQWCVSADDLIALRTQVVTGFNHGRYDSPFAGLHRTHRRGRGMDYREARHYQAGDDLRNMDWRITARTGRPHVKVFDEERERPVMVVVDCGAGMFFASRGAFKMVLAARLAALFGWSAIAHGDRIGAALLSDPPLELPPRGGRSGQMRLIRALVAAGEPTIGLHNPPNPAALPQALARLLRVARPGSQVILLSDFHHLTADVGQTLQRLARHTDLRAVQLIDPLELKPPPPGQYAIRTAAGGGIIDTHSRVARQRYVAQLQQAQARLETLMAQSGVALVRVLTSDDAVSAFAQLARATPRRPLLHVNNLS</sequence>
<dbReference type="Proteomes" id="UP000548632">
    <property type="component" value="Unassembled WGS sequence"/>
</dbReference>
<dbReference type="InterPro" id="IPR002881">
    <property type="entry name" value="DUF58"/>
</dbReference>
<gene>
    <name evidence="2" type="ORF">HUK38_03220</name>
</gene>
<keyword evidence="3" id="KW-1185">Reference proteome</keyword>
<dbReference type="Pfam" id="PF01882">
    <property type="entry name" value="DUF58"/>
    <property type="match status" value="1"/>
</dbReference>
<evidence type="ECO:0000313" key="3">
    <source>
        <dbReference type="Proteomes" id="UP000548632"/>
    </source>
</evidence>
<dbReference type="EMBL" id="JABVCQ010000005">
    <property type="protein sequence ID" value="MBB1125241.1"/>
    <property type="molecule type" value="Genomic_DNA"/>
</dbReference>
<feature type="domain" description="DUF58" evidence="1">
    <location>
        <begin position="58"/>
        <end position="275"/>
    </location>
</feature>
<dbReference type="PANTHER" id="PTHR33608">
    <property type="entry name" value="BLL2464 PROTEIN"/>
    <property type="match status" value="1"/>
</dbReference>